<feature type="domain" description="Anti-sigma K factor RskA C-terminal" evidence="11">
    <location>
        <begin position="107"/>
        <end position="239"/>
    </location>
</feature>
<accession>A0AAU7TEP0</accession>
<dbReference type="GO" id="GO:0005886">
    <property type="term" value="C:plasma membrane"/>
    <property type="evidence" value="ECO:0007669"/>
    <property type="project" value="UniProtKB-SubCell"/>
</dbReference>
<evidence type="ECO:0000256" key="8">
    <source>
        <dbReference type="ARBA" id="ARBA00023163"/>
    </source>
</evidence>
<dbReference type="InterPro" id="IPR041916">
    <property type="entry name" value="Anti_sigma_zinc_sf"/>
</dbReference>
<dbReference type="Gene3D" id="1.10.10.1320">
    <property type="entry name" value="Anti-sigma factor, zinc-finger domain"/>
    <property type="match status" value="1"/>
</dbReference>
<evidence type="ECO:0000256" key="7">
    <source>
        <dbReference type="ARBA" id="ARBA00023136"/>
    </source>
</evidence>
<dbReference type="PANTHER" id="PTHR37461">
    <property type="entry name" value="ANTI-SIGMA-K FACTOR RSKA"/>
    <property type="match status" value="1"/>
</dbReference>
<dbReference type="InterPro" id="IPR051474">
    <property type="entry name" value="Anti-sigma-K/W_factor"/>
</dbReference>
<evidence type="ECO:0000259" key="12">
    <source>
        <dbReference type="Pfam" id="PF13490"/>
    </source>
</evidence>
<reference evidence="13" key="1">
    <citation type="submission" date="2024-06" db="EMBL/GenBank/DDBJ databases">
        <title>Kribbella sp. strain HUAS MG21 genome sequences.</title>
        <authorList>
            <person name="Mo P."/>
        </authorList>
    </citation>
    <scope>NUCLEOTIDE SEQUENCE</scope>
    <source>
        <strain evidence="13">HUAS MG21</strain>
    </source>
</reference>
<evidence type="ECO:0000256" key="1">
    <source>
        <dbReference type="ARBA" id="ARBA00004167"/>
    </source>
</evidence>
<proteinExistence type="predicted"/>
<comment type="subcellular location">
    <subcellularLocation>
        <location evidence="2">Cell membrane</location>
    </subcellularLocation>
    <subcellularLocation>
        <location evidence="1">Membrane</location>
        <topology evidence="1">Single-pass membrane protein</topology>
    </subcellularLocation>
</comment>
<dbReference type="AlphaFoldDB" id="A0AAU7TEP0"/>
<evidence type="ECO:0000313" key="13">
    <source>
        <dbReference type="EMBL" id="XBV25206.1"/>
    </source>
</evidence>
<evidence type="ECO:0000256" key="5">
    <source>
        <dbReference type="ARBA" id="ARBA00022989"/>
    </source>
</evidence>
<dbReference type="Pfam" id="PF13490">
    <property type="entry name" value="zf-HC2"/>
    <property type="match status" value="1"/>
</dbReference>
<evidence type="ECO:0000256" key="9">
    <source>
        <dbReference type="ARBA" id="ARBA00029829"/>
    </source>
</evidence>
<dbReference type="PANTHER" id="PTHR37461:SF1">
    <property type="entry name" value="ANTI-SIGMA-K FACTOR RSKA"/>
    <property type="match status" value="1"/>
</dbReference>
<dbReference type="RefSeq" id="WP_350278021.1">
    <property type="nucleotide sequence ID" value="NZ_CP158165.1"/>
</dbReference>
<organism evidence="13">
    <name type="scientific">Kribbella sp. HUAS MG21</name>
    <dbReference type="NCBI Taxonomy" id="3160966"/>
    <lineage>
        <taxon>Bacteria</taxon>
        <taxon>Bacillati</taxon>
        <taxon>Actinomycetota</taxon>
        <taxon>Actinomycetes</taxon>
        <taxon>Propionibacteriales</taxon>
        <taxon>Kribbellaceae</taxon>
        <taxon>Kribbella</taxon>
    </lineage>
</organism>
<feature type="domain" description="Putative zinc-finger" evidence="12">
    <location>
        <begin position="12"/>
        <end position="39"/>
    </location>
</feature>
<evidence type="ECO:0000256" key="6">
    <source>
        <dbReference type="ARBA" id="ARBA00023015"/>
    </source>
</evidence>
<gene>
    <name evidence="13" type="ORF">ABN611_02050</name>
</gene>
<sequence length="246" mass="25883">MTEPTGPTEPDVHTLTGPYVLDALPDDERTRFEAHLAECTFCTTEVAELRAAAVKLATQVSTPPPPALKARVMSAIEDVRQLPPVVDGRPSTGVVRRRFGRRSVFALAAAAAAVALSGGIAIDQYRDRTAAERANQQVAAVLAQPDARTLHGAVQGGGQATVVVSAQADKSVVVLRDLPDLPADHTWQLWMIDRTNTAHSVGLASGDLTHVITGSTTGMTTFGLTIEPEPGSRTPTLPAAAMIRLG</sequence>
<evidence type="ECO:0000256" key="3">
    <source>
        <dbReference type="ARBA" id="ARBA00022475"/>
    </source>
</evidence>
<dbReference type="Pfam" id="PF10099">
    <property type="entry name" value="RskA_C"/>
    <property type="match status" value="1"/>
</dbReference>
<dbReference type="InterPro" id="IPR027383">
    <property type="entry name" value="Znf_put"/>
</dbReference>
<evidence type="ECO:0000259" key="11">
    <source>
        <dbReference type="Pfam" id="PF10099"/>
    </source>
</evidence>
<keyword evidence="8" id="KW-0804">Transcription</keyword>
<keyword evidence="3" id="KW-1003">Cell membrane</keyword>
<dbReference type="GO" id="GO:0006417">
    <property type="term" value="P:regulation of translation"/>
    <property type="evidence" value="ECO:0007669"/>
    <property type="project" value="TreeGrafter"/>
</dbReference>
<keyword evidence="4" id="KW-0812">Transmembrane</keyword>
<keyword evidence="7" id="KW-0472">Membrane</keyword>
<dbReference type="InterPro" id="IPR018764">
    <property type="entry name" value="RskA_C"/>
</dbReference>
<dbReference type="EMBL" id="CP158165">
    <property type="protein sequence ID" value="XBV25206.1"/>
    <property type="molecule type" value="Genomic_DNA"/>
</dbReference>
<protein>
    <recommendedName>
        <fullName evidence="10">Regulator of SigK</fullName>
    </recommendedName>
    <alternativeName>
        <fullName evidence="9">Sigma-K anti-sigma factor RskA</fullName>
    </alternativeName>
</protein>
<keyword evidence="6" id="KW-0805">Transcription regulation</keyword>
<evidence type="ECO:0000256" key="10">
    <source>
        <dbReference type="ARBA" id="ARBA00030803"/>
    </source>
</evidence>
<name>A0AAU7TEP0_9ACTN</name>
<evidence type="ECO:0000256" key="2">
    <source>
        <dbReference type="ARBA" id="ARBA00004236"/>
    </source>
</evidence>
<dbReference type="GO" id="GO:0016989">
    <property type="term" value="F:sigma factor antagonist activity"/>
    <property type="evidence" value="ECO:0007669"/>
    <property type="project" value="TreeGrafter"/>
</dbReference>
<keyword evidence="5" id="KW-1133">Transmembrane helix</keyword>
<evidence type="ECO:0000256" key="4">
    <source>
        <dbReference type="ARBA" id="ARBA00022692"/>
    </source>
</evidence>